<dbReference type="RefSeq" id="WP_126841852.1">
    <property type="nucleotide sequence ID" value="NZ_PIQH01000005.1"/>
</dbReference>
<name>A0A432ZQZ9_9GAMM</name>
<dbReference type="Pfam" id="PF00583">
    <property type="entry name" value="Acetyltransf_1"/>
    <property type="match status" value="1"/>
</dbReference>
<protein>
    <submittedName>
        <fullName evidence="2">GNAT family N-acetyltransferase</fullName>
    </submittedName>
</protein>
<gene>
    <name evidence="2" type="ORF">CWI84_06915</name>
</gene>
<dbReference type="OrthoDB" id="6321659at2"/>
<feature type="domain" description="N-acetyltransferase" evidence="1">
    <location>
        <begin position="4"/>
        <end position="170"/>
    </location>
</feature>
<dbReference type="AlphaFoldDB" id="A0A432ZQZ9"/>
<evidence type="ECO:0000313" key="3">
    <source>
        <dbReference type="Proteomes" id="UP000287996"/>
    </source>
</evidence>
<dbReference type="InterPro" id="IPR000182">
    <property type="entry name" value="GNAT_dom"/>
</dbReference>
<evidence type="ECO:0000259" key="1">
    <source>
        <dbReference type="PROSITE" id="PS51186"/>
    </source>
</evidence>
<dbReference type="PROSITE" id="PS51186">
    <property type="entry name" value="GNAT"/>
    <property type="match status" value="1"/>
</dbReference>
<organism evidence="2 3">
    <name type="scientific">Idiomarina tyrosinivorans</name>
    <dbReference type="NCBI Taxonomy" id="1445662"/>
    <lineage>
        <taxon>Bacteria</taxon>
        <taxon>Pseudomonadati</taxon>
        <taxon>Pseudomonadota</taxon>
        <taxon>Gammaproteobacteria</taxon>
        <taxon>Alteromonadales</taxon>
        <taxon>Idiomarinaceae</taxon>
        <taxon>Idiomarina</taxon>
    </lineage>
</organism>
<dbReference type="CDD" id="cd04301">
    <property type="entry name" value="NAT_SF"/>
    <property type="match status" value="1"/>
</dbReference>
<evidence type="ECO:0000313" key="2">
    <source>
        <dbReference type="EMBL" id="RUO80355.1"/>
    </source>
</evidence>
<dbReference type="GO" id="GO:0016747">
    <property type="term" value="F:acyltransferase activity, transferring groups other than amino-acyl groups"/>
    <property type="evidence" value="ECO:0007669"/>
    <property type="project" value="InterPro"/>
</dbReference>
<dbReference type="Gene3D" id="3.40.630.30">
    <property type="match status" value="1"/>
</dbReference>
<accession>A0A432ZQZ9</accession>
<dbReference type="Proteomes" id="UP000287996">
    <property type="component" value="Unassembled WGS sequence"/>
</dbReference>
<reference evidence="2 3" key="1">
    <citation type="journal article" date="2011" name="Front. Microbiol.">
        <title>Genomic signatures of strain selection and enhancement in Bacillus atrophaeus var. globigii, a historical biowarfare simulant.</title>
        <authorList>
            <person name="Gibbons H.S."/>
            <person name="Broomall S.M."/>
            <person name="McNew L.A."/>
            <person name="Daligault H."/>
            <person name="Chapman C."/>
            <person name="Bruce D."/>
            <person name="Karavis M."/>
            <person name="Krepps M."/>
            <person name="McGregor P.A."/>
            <person name="Hong C."/>
            <person name="Park K.H."/>
            <person name="Akmal A."/>
            <person name="Feldman A."/>
            <person name="Lin J.S."/>
            <person name="Chang W.E."/>
            <person name="Higgs B.W."/>
            <person name="Demirev P."/>
            <person name="Lindquist J."/>
            <person name="Liem A."/>
            <person name="Fochler E."/>
            <person name="Read T.D."/>
            <person name="Tapia R."/>
            <person name="Johnson S."/>
            <person name="Bishop-Lilly K.A."/>
            <person name="Detter C."/>
            <person name="Han C."/>
            <person name="Sozhamannan S."/>
            <person name="Rosenzweig C.N."/>
            <person name="Skowronski E.W."/>
        </authorList>
    </citation>
    <scope>NUCLEOTIDE SEQUENCE [LARGE SCALE GENOMIC DNA]</scope>
    <source>
        <strain evidence="2 3">CC-PW-9</strain>
    </source>
</reference>
<dbReference type="SUPFAM" id="SSF55729">
    <property type="entry name" value="Acyl-CoA N-acyltransferases (Nat)"/>
    <property type="match status" value="1"/>
</dbReference>
<keyword evidence="2" id="KW-0808">Transferase</keyword>
<dbReference type="InterPro" id="IPR016181">
    <property type="entry name" value="Acyl_CoA_acyltransferase"/>
</dbReference>
<comment type="caution">
    <text evidence="2">The sequence shown here is derived from an EMBL/GenBank/DDBJ whole genome shotgun (WGS) entry which is preliminary data.</text>
</comment>
<keyword evidence="3" id="KW-1185">Reference proteome</keyword>
<proteinExistence type="predicted"/>
<dbReference type="EMBL" id="PIQH01000005">
    <property type="protein sequence ID" value="RUO80355.1"/>
    <property type="molecule type" value="Genomic_DNA"/>
</dbReference>
<sequence length="187" mass="20688">MSEVIYRPITAADSAAVIALGNQVHGDNYLTEESLADYLQRGQQQGVNLCWLAEVEGEVAGIRLTFAPGQWQIDNFCTPEEWNIPLAKICYFKCAAVAEHRRGLGIGKTLLMNSIDGAKALGCEAGLAHIWMQSPKNSAYEYFTKCGGELIQEHDKRWYKASIEDGYYCPVCDGVCFCTAGEMLLTF</sequence>